<evidence type="ECO:0000313" key="3">
    <source>
        <dbReference type="EMBL" id="AYC31277.1"/>
    </source>
</evidence>
<dbReference type="RefSeq" id="WP_119891910.1">
    <property type="nucleotide sequence ID" value="NZ_CP032419.1"/>
</dbReference>
<reference evidence="4" key="1">
    <citation type="submission" date="2018-09" db="EMBL/GenBank/DDBJ databases">
        <authorList>
            <person name="Zhu H."/>
        </authorList>
    </citation>
    <scope>NUCLEOTIDE SEQUENCE [LARGE SCALE GENOMIC DNA]</scope>
    <source>
        <strain evidence="4">K2W31S-8</strain>
    </source>
</reference>
<dbReference type="Pfam" id="PF01266">
    <property type="entry name" value="DAO"/>
    <property type="match status" value="1"/>
</dbReference>
<protein>
    <submittedName>
        <fullName evidence="3">FAD-binding oxidoreductase</fullName>
    </submittedName>
</protein>
<dbReference type="SUPFAM" id="SSF51905">
    <property type="entry name" value="FAD/NAD(P)-binding domain"/>
    <property type="match status" value="1"/>
</dbReference>
<dbReference type="Gene3D" id="3.50.50.60">
    <property type="entry name" value="FAD/NAD(P)-binding domain"/>
    <property type="match status" value="1"/>
</dbReference>
<sequence length="429" mass="47424">MFQQSTSHTASYYAHSCRAQLRERPALQGEQRTEVLIIGAGFSGLHTALRLALAGKRVTLLEASRVAWAASGRNGGQAILGWSCDMPPLEAALGHERARRLWDSMRWAAAELRALPDRHGFDCDYRPGHLWTAVLPRRVGMLHEWQAEAGHKWGHDQLRFVPRSELPAWVASERYQAGLYDPESGHLNPLKLALGLAEAIERAGGVIHEQSRALSYREEAGQYLVETPQGRIRADVLVLACNAYIDKLDPRLASRLLPVGTYQVATAPLAPELAQALLPQNSCVTDNQFVLDYFRRTPDQRLLFGGGCTYLGGLPKDIAAATRPFLERVFPQLRGVALEFAWGGHIDVSRRRTPDIGRQGQRYWLQGYSGHGVLPTLAGARAVADAILGDDQLLTLYQSIHNGRFPGGQLLAAPLEAIGKAWYRLRDAL</sequence>
<dbReference type="Gene3D" id="3.30.9.10">
    <property type="entry name" value="D-Amino Acid Oxidase, subunit A, domain 2"/>
    <property type="match status" value="1"/>
</dbReference>
<name>A0A385YZ78_9PSED</name>
<dbReference type="Proteomes" id="UP000265560">
    <property type="component" value="Chromosome"/>
</dbReference>
<evidence type="ECO:0000259" key="2">
    <source>
        <dbReference type="Pfam" id="PF01266"/>
    </source>
</evidence>
<gene>
    <name evidence="3" type="ORF">D3880_02225</name>
</gene>
<dbReference type="AlphaFoldDB" id="A0A385YZ78"/>
<accession>A0A385YZ78</accession>
<dbReference type="InterPro" id="IPR006076">
    <property type="entry name" value="FAD-dep_OxRdtase"/>
</dbReference>
<dbReference type="PANTHER" id="PTHR13847">
    <property type="entry name" value="SARCOSINE DEHYDROGENASE-RELATED"/>
    <property type="match status" value="1"/>
</dbReference>
<dbReference type="GO" id="GO:0016491">
    <property type="term" value="F:oxidoreductase activity"/>
    <property type="evidence" value="ECO:0007669"/>
    <property type="project" value="UniProtKB-KW"/>
</dbReference>
<keyword evidence="4" id="KW-1185">Reference proteome</keyword>
<proteinExistence type="predicted"/>
<dbReference type="GO" id="GO:0005737">
    <property type="term" value="C:cytoplasm"/>
    <property type="evidence" value="ECO:0007669"/>
    <property type="project" value="TreeGrafter"/>
</dbReference>
<dbReference type="EMBL" id="CP032419">
    <property type="protein sequence ID" value="AYC31277.1"/>
    <property type="molecule type" value="Genomic_DNA"/>
</dbReference>
<evidence type="ECO:0000313" key="4">
    <source>
        <dbReference type="Proteomes" id="UP000265560"/>
    </source>
</evidence>
<dbReference type="InterPro" id="IPR036188">
    <property type="entry name" value="FAD/NAD-bd_sf"/>
</dbReference>
<organism evidence="3 4">
    <name type="scientific">Pseudomonas cavernae</name>
    <dbReference type="NCBI Taxonomy" id="2320867"/>
    <lineage>
        <taxon>Bacteria</taxon>
        <taxon>Pseudomonadati</taxon>
        <taxon>Pseudomonadota</taxon>
        <taxon>Gammaproteobacteria</taxon>
        <taxon>Pseudomonadales</taxon>
        <taxon>Pseudomonadaceae</taxon>
        <taxon>Pseudomonas</taxon>
    </lineage>
</organism>
<evidence type="ECO:0000256" key="1">
    <source>
        <dbReference type="ARBA" id="ARBA00023002"/>
    </source>
</evidence>
<dbReference type="OrthoDB" id="6925984at2"/>
<keyword evidence="1" id="KW-0560">Oxidoreductase</keyword>
<dbReference type="PANTHER" id="PTHR13847:SF281">
    <property type="entry name" value="FAD DEPENDENT OXIDOREDUCTASE DOMAIN-CONTAINING PROTEIN"/>
    <property type="match status" value="1"/>
</dbReference>
<feature type="domain" description="FAD dependent oxidoreductase" evidence="2">
    <location>
        <begin position="35"/>
        <end position="385"/>
    </location>
</feature>
<dbReference type="KEGG" id="pcav:D3880_02225"/>